<organism evidence="3 4">
    <name type="scientific">Lactuca sativa</name>
    <name type="common">Garden lettuce</name>
    <dbReference type="NCBI Taxonomy" id="4236"/>
    <lineage>
        <taxon>Eukaryota</taxon>
        <taxon>Viridiplantae</taxon>
        <taxon>Streptophyta</taxon>
        <taxon>Embryophyta</taxon>
        <taxon>Tracheophyta</taxon>
        <taxon>Spermatophyta</taxon>
        <taxon>Magnoliopsida</taxon>
        <taxon>eudicotyledons</taxon>
        <taxon>Gunneridae</taxon>
        <taxon>Pentapetalae</taxon>
        <taxon>asterids</taxon>
        <taxon>campanulids</taxon>
        <taxon>Asterales</taxon>
        <taxon>Asteraceae</taxon>
        <taxon>Cichorioideae</taxon>
        <taxon>Cichorieae</taxon>
        <taxon>Lactucinae</taxon>
        <taxon>Lactuca</taxon>
    </lineage>
</organism>
<dbReference type="InterPro" id="IPR003871">
    <property type="entry name" value="RFA1B/D_OB_1st"/>
</dbReference>
<sequence>MPGSKKEVGEVIGSSGTKERRKESNFEATRRVHTKVHEAIRKVLAVYRFHKGDSASRLTENTNVTMISDLALAQDEYTIKVRIIRLWKQIRMIGMILLDERGAKIECNVDKPLASLQGKTLEEYGDYYIQKPTIGLNNGAIKFVDDIIGNVFQCFPLEPLKDKQEQKITLKLEDLEGHEGRYADEIVAYVSKHHGHFVMIIQLVKFKNVRQRPYVNNTYLSTKLFIDDNIKEIIAFKKSLQARKNSSCSSISHASGSSIMYSLHDDFVQNNTFYKISVVHELNEMFEDIQNWYYNACTKCKSNVKIIDVPNETLNGLGQLKRKR</sequence>
<dbReference type="AlphaFoldDB" id="A0A9R1WQ72"/>
<dbReference type="Gene3D" id="2.40.50.140">
    <property type="entry name" value="Nucleic acid-binding proteins"/>
    <property type="match status" value="1"/>
</dbReference>
<dbReference type="SUPFAM" id="SSF50249">
    <property type="entry name" value="Nucleic acid-binding proteins"/>
    <property type="match status" value="1"/>
</dbReference>
<feature type="compositionally biased region" description="Basic and acidic residues" evidence="1">
    <location>
        <begin position="17"/>
        <end position="28"/>
    </location>
</feature>
<gene>
    <name evidence="3" type="ORF">LSAT_V11C100042260</name>
</gene>
<dbReference type="Pfam" id="PF02721">
    <property type="entry name" value="DUF223"/>
    <property type="match status" value="1"/>
</dbReference>
<name>A0A9R1WQ72_LACSA</name>
<evidence type="ECO:0000259" key="2">
    <source>
        <dbReference type="Pfam" id="PF02721"/>
    </source>
</evidence>
<evidence type="ECO:0000256" key="1">
    <source>
        <dbReference type="SAM" id="MobiDB-lite"/>
    </source>
</evidence>
<reference evidence="3 4" key="1">
    <citation type="journal article" date="2017" name="Nat. Commun.">
        <title>Genome assembly with in vitro proximity ligation data and whole-genome triplication in lettuce.</title>
        <authorList>
            <person name="Reyes-Chin-Wo S."/>
            <person name="Wang Z."/>
            <person name="Yang X."/>
            <person name="Kozik A."/>
            <person name="Arikit S."/>
            <person name="Song C."/>
            <person name="Xia L."/>
            <person name="Froenicke L."/>
            <person name="Lavelle D.O."/>
            <person name="Truco M.J."/>
            <person name="Xia R."/>
            <person name="Zhu S."/>
            <person name="Xu C."/>
            <person name="Xu H."/>
            <person name="Xu X."/>
            <person name="Cox K."/>
            <person name="Korf I."/>
            <person name="Meyers B.C."/>
            <person name="Michelmore R.W."/>
        </authorList>
    </citation>
    <scope>NUCLEOTIDE SEQUENCE [LARGE SCALE GENOMIC DNA]</scope>
    <source>
        <strain evidence="4">cv. Salinas</strain>
        <tissue evidence="3">Seedlings</tissue>
    </source>
</reference>
<keyword evidence="4" id="KW-1185">Reference proteome</keyword>
<dbReference type="Proteomes" id="UP000235145">
    <property type="component" value="Unassembled WGS sequence"/>
</dbReference>
<feature type="region of interest" description="Disordered" evidence="1">
    <location>
        <begin position="1"/>
        <end position="28"/>
    </location>
</feature>
<comment type="caution">
    <text evidence="3">The sequence shown here is derived from an EMBL/GenBank/DDBJ whole genome shotgun (WGS) entry which is preliminary data.</text>
</comment>
<protein>
    <recommendedName>
        <fullName evidence="2">Replication protein A 70 kDa DNA-binding subunit B/D first OB fold domain-containing protein</fullName>
    </recommendedName>
</protein>
<feature type="domain" description="Replication protein A 70 kDa DNA-binding subunit B/D first OB fold" evidence="2">
    <location>
        <begin position="65"/>
        <end position="142"/>
    </location>
</feature>
<evidence type="ECO:0000313" key="3">
    <source>
        <dbReference type="EMBL" id="KAJ0227718.1"/>
    </source>
</evidence>
<dbReference type="InterPro" id="IPR012340">
    <property type="entry name" value="NA-bd_OB-fold"/>
</dbReference>
<dbReference type="PANTHER" id="PTHR47165:SF4">
    <property type="entry name" value="OS03G0429900 PROTEIN"/>
    <property type="match status" value="1"/>
</dbReference>
<evidence type="ECO:0000313" key="4">
    <source>
        <dbReference type="Proteomes" id="UP000235145"/>
    </source>
</evidence>
<dbReference type="EMBL" id="NBSK02000001">
    <property type="protein sequence ID" value="KAJ0227718.1"/>
    <property type="molecule type" value="Genomic_DNA"/>
</dbReference>
<accession>A0A9R1WQ72</accession>
<proteinExistence type="predicted"/>
<dbReference type="PANTHER" id="PTHR47165">
    <property type="entry name" value="OS03G0429900 PROTEIN"/>
    <property type="match status" value="1"/>
</dbReference>